<dbReference type="PANTHER" id="PTHR11669:SF8">
    <property type="entry name" value="DNA POLYMERASE III SUBUNIT DELTA"/>
    <property type="match status" value="1"/>
</dbReference>
<dbReference type="Pfam" id="PF13177">
    <property type="entry name" value="DNA_pol3_delta2"/>
    <property type="match status" value="1"/>
</dbReference>
<name>A0A5R8QGN9_9FIRM</name>
<dbReference type="GO" id="GO:0006261">
    <property type="term" value="P:DNA-templated DNA replication"/>
    <property type="evidence" value="ECO:0007669"/>
    <property type="project" value="TreeGrafter"/>
</dbReference>
<evidence type="ECO:0008006" key="3">
    <source>
        <dbReference type="Google" id="ProtNLM"/>
    </source>
</evidence>
<dbReference type="InterPro" id="IPR050238">
    <property type="entry name" value="DNA_Rep/Repair_Clamp_Loader"/>
</dbReference>
<evidence type="ECO:0000313" key="1">
    <source>
        <dbReference type="EMBL" id="TLG77201.1"/>
    </source>
</evidence>
<dbReference type="InterPro" id="IPR027417">
    <property type="entry name" value="P-loop_NTPase"/>
</dbReference>
<gene>
    <name evidence="1" type="ORF">FEZ08_00870</name>
</gene>
<dbReference type="Gene3D" id="3.40.50.300">
    <property type="entry name" value="P-loop containing nucleotide triphosphate hydrolases"/>
    <property type="match status" value="1"/>
</dbReference>
<proteinExistence type="predicted"/>
<sequence length="324" mass="36458">MDMFDELYKYQPIATKIVQNAYRQKRVAHAFAISGAEETQLHLFANWFMAVFSCENNDDGFPCGECVHCKQILKDEYIGTYIIEPDGATIKKEQIVDMQKQFTTYGLTQGARFYVINQAHTMTISAANSLLKFLEEPTSNVYALLVTKSPDMMPITIQSRVQQLQLNIMGRELIIKKLVNDGHSERLATIAYELGYEELNEEAAAQLASLTEAALIYLGNIDVAQINPLVAQMDLEAQVKNKSQADNFFTILLILLNDILDVKSGKKETTLFGIDDIEKKNTIKTIAEKMDTIITAQKYLHANVSSNLALSLISLRWNAQKEGE</sequence>
<protein>
    <recommendedName>
        <fullName evidence="3">DNA-directed DNA polymerase</fullName>
    </recommendedName>
</protein>
<dbReference type="InParanoid" id="A0A5R8QGN9"/>
<dbReference type="SUPFAM" id="SSF52540">
    <property type="entry name" value="P-loop containing nucleoside triphosphate hydrolases"/>
    <property type="match status" value="1"/>
</dbReference>
<organism evidence="1 2">
    <name type="scientific">Culicoidibacter larvae</name>
    <dbReference type="NCBI Taxonomy" id="2579976"/>
    <lineage>
        <taxon>Bacteria</taxon>
        <taxon>Bacillati</taxon>
        <taxon>Bacillota</taxon>
        <taxon>Culicoidibacteria</taxon>
        <taxon>Culicoidibacterales</taxon>
        <taxon>Culicoidibacteraceae</taxon>
        <taxon>Culicoidibacter</taxon>
    </lineage>
</organism>
<dbReference type="OrthoDB" id="9810148at2"/>
<dbReference type="EMBL" id="VBWP01000001">
    <property type="protein sequence ID" value="TLG77201.1"/>
    <property type="molecule type" value="Genomic_DNA"/>
</dbReference>
<dbReference type="FunCoup" id="A0A5R8QGN9">
    <property type="interactions" value="117"/>
</dbReference>
<evidence type="ECO:0000313" key="2">
    <source>
        <dbReference type="Proteomes" id="UP000306912"/>
    </source>
</evidence>
<dbReference type="Proteomes" id="UP000306912">
    <property type="component" value="Unassembled WGS sequence"/>
</dbReference>
<reference evidence="1 2" key="1">
    <citation type="submission" date="2019-05" db="EMBL/GenBank/DDBJ databases">
        <title>Culicoidintestinum kansasii gen. nov., sp. nov. from the gastrointestinal tract of the biting midge, Culicoides sonorensis.</title>
        <authorList>
            <person name="Neupane S."/>
            <person name="Ghosh A."/>
            <person name="Gunther S."/>
            <person name="Martin K."/>
            <person name="Zurek L."/>
        </authorList>
    </citation>
    <scope>NUCLEOTIDE SEQUENCE [LARGE SCALE GENOMIC DNA]</scope>
    <source>
        <strain evidence="1 2">CS-1</strain>
    </source>
</reference>
<dbReference type="RefSeq" id="WP_138189809.1">
    <property type="nucleotide sequence ID" value="NZ_VBWP01000001.1"/>
</dbReference>
<dbReference type="AlphaFoldDB" id="A0A5R8QGN9"/>
<dbReference type="PANTHER" id="PTHR11669">
    <property type="entry name" value="REPLICATION FACTOR C / DNA POLYMERASE III GAMMA-TAU SUBUNIT"/>
    <property type="match status" value="1"/>
</dbReference>
<keyword evidence="2" id="KW-1185">Reference proteome</keyword>
<comment type="caution">
    <text evidence="1">The sequence shown here is derived from an EMBL/GenBank/DDBJ whole genome shotgun (WGS) entry which is preliminary data.</text>
</comment>
<accession>A0A5R8QGN9</accession>